<sequence length="688" mass="75493">MTETETHIEYLLKDLTTLSGVGEKLAERLSLLIGGRCLIDLVSHLPTRWANRSRVADISHLETDQIQTVVGEVQHFSPAPRGSKLQRIRLSDPTGFVTLVFFNGNAGYLKKQFPIGQTVAVSGLVEDFHGQRQITHPDYVVPLEQLDTIPAIEPIYPLQAGTTNKRLHGLIMSALDDLPVFPEWITASLVKQRNWPTFEAALRLLHYPADLNETELELARERLAYDEALARALTFRLQRAVEARDDAPGMQTSATFMSEFRNSLPFDPTGAQTRAMSEVSADMEKTAPMKRMLQGDVGSGKTTVAGFAAALAIRNGFQVAVMAPTEVLARQLYTSLSSFVEPLGMSTACLVGGMRAKEKRETQEKVASGDIQLICGTHALFQDKISFSNLGLVIIDEQHRFGVADRARLADKGLAPHLLIMSATPIPRSLAMTVHGDVDLSVLDEKPAGRQPVETRIIPDARLDEVVAAVGRAIERGEQVFWVCPRVEDDDDGPSAVARHAMLSDIYQKPVGLVHGRLSSEEKTGTLETFRMGQSSVLVATTVIEVGVDVPGATIMVIEGAERFGLAQLHQLRGRVGRGNQKSFCILLYSPPLGVTAKRRLETLRESEDGFYIAEVDFKLRGPGDILGLEQSGVPNFRFLDLTRHQGLLALSQKEAATLQLEGASDLTPPQQQLMRLLATHSDRGPRL</sequence>
<keyword evidence="7" id="KW-0234">DNA repair</keyword>
<gene>
    <name evidence="11" type="primary">recG</name>
    <name evidence="11" type="ORF">ACFQDM_17640</name>
</gene>
<keyword evidence="6" id="KW-0238">DNA-binding</keyword>
<evidence type="ECO:0000256" key="5">
    <source>
        <dbReference type="ARBA" id="ARBA00022840"/>
    </source>
</evidence>
<evidence type="ECO:0000256" key="7">
    <source>
        <dbReference type="ARBA" id="ARBA00023204"/>
    </source>
</evidence>
<dbReference type="SMART" id="SM00490">
    <property type="entry name" value="HELICc"/>
    <property type="match status" value="1"/>
</dbReference>
<dbReference type="Pfam" id="PF00271">
    <property type="entry name" value="Helicase_C"/>
    <property type="match status" value="1"/>
</dbReference>
<dbReference type="PROSITE" id="PS51194">
    <property type="entry name" value="HELICASE_CTER"/>
    <property type="match status" value="1"/>
</dbReference>
<dbReference type="InterPro" id="IPR014001">
    <property type="entry name" value="Helicase_ATP-bd"/>
</dbReference>
<dbReference type="GO" id="GO:0016787">
    <property type="term" value="F:hydrolase activity"/>
    <property type="evidence" value="ECO:0007669"/>
    <property type="project" value="UniProtKB-KW"/>
</dbReference>
<evidence type="ECO:0000256" key="2">
    <source>
        <dbReference type="ARBA" id="ARBA00022763"/>
    </source>
</evidence>
<name>A0ABW1SE60_9PROT</name>
<dbReference type="Pfam" id="PF17191">
    <property type="entry name" value="RecG_wedge"/>
    <property type="match status" value="1"/>
</dbReference>
<dbReference type="CDD" id="cd17992">
    <property type="entry name" value="DEXHc_RecG"/>
    <property type="match status" value="1"/>
</dbReference>
<comment type="caution">
    <text evidence="11">The sequence shown here is derived from an EMBL/GenBank/DDBJ whole genome shotgun (WGS) entry which is preliminary data.</text>
</comment>
<evidence type="ECO:0000256" key="8">
    <source>
        <dbReference type="ARBA" id="ARBA00049819"/>
    </source>
</evidence>
<keyword evidence="2" id="KW-0227">DNA damage</keyword>
<proteinExistence type="predicted"/>
<dbReference type="GO" id="GO:0003678">
    <property type="term" value="F:DNA helicase activity"/>
    <property type="evidence" value="ECO:0007669"/>
    <property type="project" value="UniProtKB-EC"/>
</dbReference>
<evidence type="ECO:0000313" key="12">
    <source>
        <dbReference type="Proteomes" id="UP001596303"/>
    </source>
</evidence>
<dbReference type="NCBIfam" id="NF008168">
    <property type="entry name" value="PRK10917.2-2"/>
    <property type="match status" value="1"/>
</dbReference>
<dbReference type="NCBIfam" id="NF008164">
    <property type="entry name" value="PRK10917.1-2"/>
    <property type="match status" value="1"/>
</dbReference>
<keyword evidence="5" id="KW-0067">ATP-binding</keyword>
<keyword evidence="12" id="KW-1185">Reference proteome</keyword>
<evidence type="ECO:0000256" key="1">
    <source>
        <dbReference type="ARBA" id="ARBA00022741"/>
    </source>
</evidence>
<accession>A0ABW1SE60</accession>
<evidence type="ECO:0000256" key="4">
    <source>
        <dbReference type="ARBA" id="ARBA00022806"/>
    </source>
</evidence>
<evidence type="ECO:0000256" key="3">
    <source>
        <dbReference type="ARBA" id="ARBA00022801"/>
    </source>
</evidence>
<dbReference type="Pfam" id="PF19833">
    <property type="entry name" value="RecG_dom3_C"/>
    <property type="match status" value="1"/>
</dbReference>
<feature type="domain" description="Helicase C-terminal" evidence="10">
    <location>
        <begin position="462"/>
        <end position="624"/>
    </location>
</feature>
<dbReference type="Proteomes" id="UP001596303">
    <property type="component" value="Unassembled WGS sequence"/>
</dbReference>
<dbReference type="PROSITE" id="PS51192">
    <property type="entry name" value="HELICASE_ATP_BIND_1"/>
    <property type="match status" value="1"/>
</dbReference>
<dbReference type="Pfam" id="PF00270">
    <property type="entry name" value="DEAD"/>
    <property type="match status" value="1"/>
</dbReference>
<reference evidence="12" key="1">
    <citation type="journal article" date="2019" name="Int. J. Syst. Evol. Microbiol.">
        <title>The Global Catalogue of Microorganisms (GCM) 10K type strain sequencing project: providing services to taxonomists for standard genome sequencing and annotation.</title>
        <authorList>
            <consortium name="The Broad Institute Genomics Platform"/>
            <consortium name="The Broad Institute Genome Sequencing Center for Infectious Disease"/>
            <person name="Wu L."/>
            <person name="Ma J."/>
        </authorList>
    </citation>
    <scope>NUCLEOTIDE SEQUENCE [LARGE SCALE GENOMIC DNA]</scope>
    <source>
        <strain evidence="12">CGMCC-1.15741</strain>
    </source>
</reference>
<dbReference type="InterPro" id="IPR011545">
    <property type="entry name" value="DEAD/DEAH_box_helicase_dom"/>
</dbReference>
<dbReference type="Gene3D" id="3.40.50.300">
    <property type="entry name" value="P-loop containing nucleotide triphosphate hydrolases"/>
    <property type="match status" value="2"/>
</dbReference>
<evidence type="ECO:0000313" key="11">
    <source>
        <dbReference type="EMBL" id="MFC6199900.1"/>
    </source>
</evidence>
<dbReference type="InterPro" id="IPR047112">
    <property type="entry name" value="RecG/Mfd"/>
</dbReference>
<evidence type="ECO:0000256" key="6">
    <source>
        <dbReference type="ARBA" id="ARBA00023125"/>
    </source>
</evidence>
<keyword evidence="3 11" id="KW-0378">Hydrolase</keyword>
<dbReference type="InterPro" id="IPR012340">
    <property type="entry name" value="NA-bd_OB-fold"/>
</dbReference>
<dbReference type="InterPro" id="IPR033454">
    <property type="entry name" value="RecG_wedge"/>
</dbReference>
<dbReference type="PANTHER" id="PTHR47964:SF1">
    <property type="entry name" value="ATP-DEPENDENT DNA HELICASE HOMOLOG RECG, CHLOROPLASTIC"/>
    <property type="match status" value="1"/>
</dbReference>
<protein>
    <recommendedName>
        <fullName evidence="8">Probable DNA 3'-5' helicase RecG</fullName>
    </recommendedName>
</protein>
<keyword evidence="1" id="KW-0547">Nucleotide-binding</keyword>
<keyword evidence="4 11" id="KW-0347">Helicase</keyword>
<dbReference type="RefSeq" id="WP_377381505.1">
    <property type="nucleotide sequence ID" value="NZ_JBHSSW010000066.1"/>
</dbReference>
<dbReference type="SUPFAM" id="SSF50249">
    <property type="entry name" value="Nucleic acid-binding proteins"/>
    <property type="match status" value="1"/>
</dbReference>
<organism evidence="11 12">
    <name type="scientific">Ponticaulis profundi</name>
    <dbReference type="NCBI Taxonomy" id="2665222"/>
    <lineage>
        <taxon>Bacteria</taxon>
        <taxon>Pseudomonadati</taxon>
        <taxon>Pseudomonadota</taxon>
        <taxon>Alphaproteobacteria</taxon>
        <taxon>Hyphomonadales</taxon>
        <taxon>Hyphomonadaceae</taxon>
        <taxon>Ponticaulis</taxon>
    </lineage>
</organism>
<feature type="domain" description="Helicase ATP-binding" evidence="9">
    <location>
        <begin position="282"/>
        <end position="443"/>
    </location>
</feature>
<dbReference type="EMBL" id="JBHSSW010000066">
    <property type="protein sequence ID" value="MFC6199900.1"/>
    <property type="molecule type" value="Genomic_DNA"/>
</dbReference>
<evidence type="ECO:0000259" key="10">
    <source>
        <dbReference type="PROSITE" id="PS51194"/>
    </source>
</evidence>
<dbReference type="Gene3D" id="2.40.50.140">
    <property type="entry name" value="Nucleic acid-binding proteins"/>
    <property type="match status" value="1"/>
</dbReference>
<dbReference type="CDD" id="cd04488">
    <property type="entry name" value="RecG_wedge_OBF"/>
    <property type="match status" value="1"/>
</dbReference>
<dbReference type="InterPro" id="IPR045562">
    <property type="entry name" value="RecG_dom3_C"/>
</dbReference>
<dbReference type="PANTHER" id="PTHR47964">
    <property type="entry name" value="ATP-DEPENDENT DNA HELICASE HOMOLOG RECG, CHLOROPLASTIC"/>
    <property type="match status" value="1"/>
</dbReference>
<dbReference type="InterPro" id="IPR027417">
    <property type="entry name" value="P-loop_NTPase"/>
</dbReference>
<dbReference type="InterPro" id="IPR001650">
    <property type="entry name" value="Helicase_C-like"/>
</dbReference>
<dbReference type="SUPFAM" id="SSF52540">
    <property type="entry name" value="P-loop containing nucleoside triphosphate hydrolases"/>
    <property type="match status" value="2"/>
</dbReference>
<dbReference type="SMART" id="SM00487">
    <property type="entry name" value="DEXDc"/>
    <property type="match status" value="1"/>
</dbReference>
<evidence type="ECO:0000259" key="9">
    <source>
        <dbReference type="PROSITE" id="PS51192"/>
    </source>
</evidence>